<evidence type="ECO:0000313" key="1">
    <source>
        <dbReference type="EMBL" id="WAR14107.1"/>
    </source>
</evidence>
<keyword evidence="2" id="KW-1185">Reference proteome</keyword>
<reference evidence="1" key="1">
    <citation type="submission" date="2022-11" db="EMBL/GenBank/DDBJ databases">
        <title>Centuries of genome instability and evolution in soft-shell clam transmissible cancer (bioRxiv).</title>
        <authorList>
            <person name="Hart S.F.M."/>
            <person name="Yonemitsu M.A."/>
            <person name="Giersch R.M."/>
            <person name="Beal B.F."/>
            <person name="Arriagada G."/>
            <person name="Davis B.W."/>
            <person name="Ostrander E.A."/>
            <person name="Goff S.P."/>
            <person name="Metzger M.J."/>
        </authorList>
    </citation>
    <scope>NUCLEOTIDE SEQUENCE</scope>
    <source>
        <strain evidence="1">MELC-2E11</strain>
        <tissue evidence="1">Siphon/mantle</tissue>
    </source>
</reference>
<dbReference type="EMBL" id="CP111020">
    <property type="protein sequence ID" value="WAR14107.1"/>
    <property type="molecule type" value="Genomic_DNA"/>
</dbReference>
<gene>
    <name evidence="1" type="ORF">MAR_004212</name>
</gene>
<dbReference type="Proteomes" id="UP001164746">
    <property type="component" value="Chromosome 9"/>
</dbReference>
<organism evidence="1 2">
    <name type="scientific">Mya arenaria</name>
    <name type="common">Soft-shell clam</name>
    <dbReference type="NCBI Taxonomy" id="6604"/>
    <lineage>
        <taxon>Eukaryota</taxon>
        <taxon>Metazoa</taxon>
        <taxon>Spiralia</taxon>
        <taxon>Lophotrochozoa</taxon>
        <taxon>Mollusca</taxon>
        <taxon>Bivalvia</taxon>
        <taxon>Autobranchia</taxon>
        <taxon>Heteroconchia</taxon>
        <taxon>Euheterodonta</taxon>
        <taxon>Imparidentia</taxon>
        <taxon>Neoheterodontei</taxon>
        <taxon>Myida</taxon>
        <taxon>Myoidea</taxon>
        <taxon>Myidae</taxon>
        <taxon>Mya</taxon>
    </lineage>
</organism>
<accession>A0ABY7EVW7</accession>
<proteinExistence type="predicted"/>
<sequence length="181" mass="20738">MEAITLGNHGDEIHKAQHAGMHDTSTKGKVHTPKAYVNNEHMEEGRKKNEQCTSTLRIFIQSESHNDKVNNAQTHGEKVRKAHTQRNKDHKTQATATKLQKARTWTMYTCQIYMGTMNTRKIHWRKVQKTHWHGDKQGTAEVHRNKGYGVKSGANTQMINSGVLLGAFKYPQLKFPVPTYY</sequence>
<protein>
    <submittedName>
        <fullName evidence="1">Uncharacterized protein</fullName>
    </submittedName>
</protein>
<evidence type="ECO:0000313" key="2">
    <source>
        <dbReference type="Proteomes" id="UP001164746"/>
    </source>
</evidence>
<name>A0ABY7EVW7_MYAAR</name>